<evidence type="ECO:0000256" key="2">
    <source>
        <dbReference type="ARBA" id="ARBA00022741"/>
    </source>
</evidence>
<keyword evidence="2" id="KW-0547">Nucleotide-binding</keyword>
<dbReference type="EMBL" id="FOHA01000017">
    <property type="protein sequence ID" value="SES01389.1"/>
    <property type="molecule type" value="Genomic_DNA"/>
</dbReference>
<dbReference type="STRING" id="142588.SAMN04488559_11723"/>
<dbReference type="Gene3D" id="3.40.50.300">
    <property type="entry name" value="P-loop containing nucleotide triphosphate hydrolases"/>
    <property type="match status" value="1"/>
</dbReference>
<dbReference type="NCBIfam" id="NF041000">
    <property type="entry name" value="ATPase_ComGA"/>
    <property type="match status" value="1"/>
</dbReference>
<accession>A0A1H9TWA9</accession>
<comment type="similarity">
    <text evidence="1">Belongs to the GSP E family.</text>
</comment>
<organism evidence="5 6">
    <name type="scientific">Isobaculum melis</name>
    <dbReference type="NCBI Taxonomy" id="142588"/>
    <lineage>
        <taxon>Bacteria</taxon>
        <taxon>Bacillati</taxon>
        <taxon>Bacillota</taxon>
        <taxon>Bacilli</taxon>
        <taxon>Lactobacillales</taxon>
        <taxon>Carnobacteriaceae</taxon>
        <taxon>Isobaculum</taxon>
    </lineage>
</organism>
<sequence length="350" mass="40426">MTIEEIAQEILITAQNQQISDIHLLPTKHHYQLYFRYLDSLQLQQSYSLEEGEKIILYFKYLGEMNVGEKRKPQSGAAKITLLKRAFDLRFSVLSNFRAQESLVIRLLKQQQLFQLEKQVFLPQQLIKIKELLTKSKGLIIFSGPVDSGKTTTMYELLKPFAQTEKMQVITIEDPVEIEAVDFFQAQVNEKSGVTYASLLKASLRHHPDIIIVGEIRDEETAKMTIRIALTGHLVLTTVHAQNAIGVIARLIDLGVSEEQLKQTINGIIYQRLLPETCCYCIENCTKSCQQLSGKMKRKVLFELLAGDDLKEFFLQKTRPKHFPTFQYYLRKVYAYGYLSEKNYQKYAQL</sequence>
<dbReference type="Gene3D" id="3.30.450.90">
    <property type="match status" value="1"/>
</dbReference>
<dbReference type="InterPro" id="IPR001482">
    <property type="entry name" value="T2SS/T4SS_dom"/>
</dbReference>
<proteinExistence type="inferred from homology"/>
<evidence type="ECO:0000259" key="4">
    <source>
        <dbReference type="PROSITE" id="PS00662"/>
    </source>
</evidence>
<evidence type="ECO:0000313" key="6">
    <source>
        <dbReference type="Proteomes" id="UP000198948"/>
    </source>
</evidence>
<dbReference type="PROSITE" id="PS00662">
    <property type="entry name" value="T2SP_E"/>
    <property type="match status" value="1"/>
</dbReference>
<dbReference type="InterPro" id="IPR047667">
    <property type="entry name" value="ATPase_ComGA"/>
</dbReference>
<dbReference type="InterPro" id="IPR027417">
    <property type="entry name" value="P-loop_NTPase"/>
</dbReference>
<dbReference type="RefSeq" id="WP_092653427.1">
    <property type="nucleotide sequence ID" value="NZ_FOHA01000017.1"/>
</dbReference>
<keyword evidence="6" id="KW-1185">Reference proteome</keyword>
<gene>
    <name evidence="5" type="ORF">SAMN04488559_11723</name>
</gene>
<dbReference type="GO" id="GO:0005524">
    <property type="term" value="F:ATP binding"/>
    <property type="evidence" value="ECO:0007669"/>
    <property type="project" value="UniProtKB-KW"/>
</dbReference>
<name>A0A1H9TWA9_9LACT</name>
<dbReference type="PANTHER" id="PTHR30258">
    <property type="entry name" value="TYPE II SECRETION SYSTEM PROTEIN GSPE-RELATED"/>
    <property type="match status" value="1"/>
</dbReference>
<evidence type="ECO:0000256" key="3">
    <source>
        <dbReference type="ARBA" id="ARBA00022840"/>
    </source>
</evidence>
<dbReference type="CDD" id="cd01129">
    <property type="entry name" value="PulE-GspE-like"/>
    <property type="match status" value="1"/>
</dbReference>
<dbReference type="AlphaFoldDB" id="A0A1H9TWA9"/>
<dbReference type="OrthoDB" id="9808272at2"/>
<protein>
    <submittedName>
        <fullName evidence="5">Competence protein ComGA</fullName>
    </submittedName>
</protein>
<evidence type="ECO:0000313" key="5">
    <source>
        <dbReference type="EMBL" id="SES01389.1"/>
    </source>
</evidence>
<dbReference type="GO" id="GO:0005886">
    <property type="term" value="C:plasma membrane"/>
    <property type="evidence" value="ECO:0007669"/>
    <property type="project" value="TreeGrafter"/>
</dbReference>
<reference evidence="5 6" key="1">
    <citation type="submission" date="2016-10" db="EMBL/GenBank/DDBJ databases">
        <authorList>
            <person name="de Groot N.N."/>
        </authorList>
    </citation>
    <scope>NUCLEOTIDE SEQUENCE [LARGE SCALE GENOMIC DNA]</scope>
    <source>
        <strain evidence="5 6">DSM 13760</strain>
    </source>
</reference>
<dbReference type="PANTHER" id="PTHR30258:SF2">
    <property type="entry name" value="COMG OPERON PROTEIN 1"/>
    <property type="match status" value="1"/>
</dbReference>
<feature type="domain" description="Bacterial type II secretion system protein E" evidence="4">
    <location>
        <begin position="204"/>
        <end position="218"/>
    </location>
</feature>
<dbReference type="SUPFAM" id="SSF52540">
    <property type="entry name" value="P-loop containing nucleoside triphosphate hydrolases"/>
    <property type="match status" value="1"/>
</dbReference>
<dbReference type="Proteomes" id="UP000198948">
    <property type="component" value="Unassembled WGS sequence"/>
</dbReference>
<dbReference type="GO" id="GO:0016887">
    <property type="term" value="F:ATP hydrolysis activity"/>
    <property type="evidence" value="ECO:0007669"/>
    <property type="project" value="TreeGrafter"/>
</dbReference>
<keyword evidence="3" id="KW-0067">ATP-binding</keyword>
<dbReference type="Pfam" id="PF00437">
    <property type="entry name" value="T2SSE"/>
    <property type="match status" value="1"/>
</dbReference>
<evidence type="ECO:0000256" key="1">
    <source>
        <dbReference type="ARBA" id="ARBA00006611"/>
    </source>
</evidence>